<name>E9GUZ6_DAPPU</name>
<dbReference type="InParanoid" id="E9GUZ6"/>
<dbReference type="OrthoDB" id="6385301at2759"/>
<gene>
    <name evidence="1" type="ORF">DAPPUDRAFT_322123</name>
</gene>
<reference evidence="1 2" key="1">
    <citation type="journal article" date="2011" name="Science">
        <title>The ecoresponsive genome of Daphnia pulex.</title>
        <authorList>
            <person name="Colbourne J.K."/>
            <person name="Pfrender M.E."/>
            <person name="Gilbert D."/>
            <person name="Thomas W.K."/>
            <person name="Tucker A."/>
            <person name="Oakley T.H."/>
            <person name="Tokishita S."/>
            <person name="Aerts A."/>
            <person name="Arnold G.J."/>
            <person name="Basu M.K."/>
            <person name="Bauer D.J."/>
            <person name="Caceres C.E."/>
            <person name="Carmel L."/>
            <person name="Casola C."/>
            <person name="Choi J.H."/>
            <person name="Detter J.C."/>
            <person name="Dong Q."/>
            <person name="Dusheyko S."/>
            <person name="Eads B.D."/>
            <person name="Frohlich T."/>
            <person name="Geiler-Samerotte K.A."/>
            <person name="Gerlach D."/>
            <person name="Hatcher P."/>
            <person name="Jogdeo S."/>
            <person name="Krijgsveld J."/>
            <person name="Kriventseva E.V."/>
            <person name="Kultz D."/>
            <person name="Laforsch C."/>
            <person name="Lindquist E."/>
            <person name="Lopez J."/>
            <person name="Manak J.R."/>
            <person name="Muller J."/>
            <person name="Pangilinan J."/>
            <person name="Patwardhan R.P."/>
            <person name="Pitluck S."/>
            <person name="Pritham E.J."/>
            <person name="Rechtsteiner A."/>
            <person name="Rho M."/>
            <person name="Rogozin I.B."/>
            <person name="Sakarya O."/>
            <person name="Salamov A."/>
            <person name="Schaack S."/>
            <person name="Shapiro H."/>
            <person name="Shiga Y."/>
            <person name="Skalitzky C."/>
            <person name="Smith Z."/>
            <person name="Souvorov A."/>
            <person name="Sung W."/>
            <person name="Tang Z."/>
            <person name="Tsuchiya D."/>
            <person name="Tu H."/>
            <person name="Vos H."/>
            <person name="Wang M."/>
            <person name="Wolf Y.I."/>
            <person name="Yamagata H."/>
            <person name="Yamada T."/>
            <person name="Ye Y."/>
            <person name="Shaw J.R."/>
            <person name="Andrews J."/>
            <person name="Crease T.J."/>
            <person name="Tang H."/>
            <person name="Lucas S.M."/>
            <person name="Robertson H.M."/>
            <person name="Bork P."/>
            <person name="Koonin E.V."/>
            <person name="Zdobnov E.M."/>
            <person name="Grigoriev I.V."/>
            <person name="Lynch M."/>
            <person name="Boore J.L."/>
        </authorList>
    </citation>
    <scope>NUCLEOTIDE SEQUENCE [LARGE SCALE GENOMIC DNA]</scope>
</reference>
<evidence type="ECO:0000313" key="1">
    <source>
        <dbReference type="EMBL" id="EFX76576.1"/>
    </source>
</evidence>
<dbReference type="Proteomes" id="UP000000305">
    <property type="component" value="Unassembled WGS sequence"/>
</dbReference>
<proteinExistence type="predicted"/>
<evidence type="ECO:0000313" key="2">
    <source>
        <dbReference type="Proteomes" id="UP000000305"/>
    </source>
</evidence>
<protein>
    <submittedName>
        <fullName evidence="1">Uncharacterized protein</fullName>
    </submittedName>
</protein>
<accession>E9GUZ6</accession>
<dbReference type="AlphaFoldDB" id="E9GUZ6"/>
<sequence>MPNMIRKRRQKAIVGARQIRNRVHAQLNEYYAQVENEDMPNLLNMPYEENNGNVGDIPGSFNEHLGRTMRQVTHQSYSNNSVREGTPIRQYGNEQENQVDLNQENQPDSEPDSDYCVIIHDKTLQYFLIHNFVDIAGTPYVIGKRYLKVESMFEYPLSSTNLFEAVVS</sequence>
<organism evidence="1 2">
    <name type="scientific">Daphnia pulex</name>
    <name type="common">Water flea</name>
    <dbReference type="NCBI Taxonomy" id="6669"/>
    <lineage>
        <taxon>Eukaryota</taxon>
        <taxon>Metazoa</taxon>
        <taxon>Ecdysozoa</taxon>
        <taxon>Arthropoda</taxon>
        <taxon>Crustacea</taxon>
        <taxon>Branchiopoda</taxon>
        <taxon>Diplostraca</taxon>
        <taxon>Cladocera</taxon>
        <taxon>Anomopoda</taxon>
        <taxon>Daphniidae</taxon>
        <taxon>Daphnia</taxon>
    </lineage>
</organism>
<dbReference type="EMBL" id="GL732567">
    <property type="protein sequence ID" value="EFX76576.1"/>
    <property type="molecule type" value="Genomic_DNA"/>
</dbReference>
<dbReference type="HOGENOM" id="CLU_135223_0_0_1"/>
<keyword evidence="2" id="KW-1185">Reference proteome</keyword>
<dbReference type="KEGG" id="dpx:DAPPUDRAFT_322123"/>